<dbReference type="Pfam" id="PF01237">
    <property type="entry name" value="Oxysterol_BP"/>
    <property type="match status" value="1"/>
</dbReference>
<evidence type="ECO:0000256" key="3">
    <source>
        <dbReference type="ARBA" id="ARBA00023055"/>
    </source>
</evidence>
<dbReference type="Gene3D" id="3.30.70.3490">
    <property type="match status" value="1"/>
</dbReference>
<dbReference type="PROSITE" id="PS50003">
    <property type="entry name" value="PH_DOMAIN"/>
    <property type="match status" value="1"/>
</dbReference>
<name>A0A8H7VEH6_9FUNG</name>
<dbReference type="GO" id="GO:0005886">
    <property type="term" value="C:plasma membrane"/>
    <property type="evidence" value="ECO:0007669"/>
    <property type="project" value="TreeGrafter"/>
</dbReference>
<evidence type="ECO:0000256" key="4">
    <source>
        <dbReference type="ARBA" id="ARBA00023121"/>
    </source>
</evidence>
<dbReference type="GO" id="GO:0032541">
    <property type="term" value="C:cortical endoplasmic reticulum"/>
    <property type="evidence" value="ECO:0007669"/>
    <property type="project" value="TreeGrafter"/>
</dbReference>
<keyword evidence="2" id="KW-0813">Transport</keyword>
<feature type="compositionally biased region" description="Polar residues" evidence="6">
    <location>
        <begin position="97"/>
        <end position="106"/>
    </location>
</feature>
<feature type="region of interest" description="Disordered" evidence="6">
    <location>
        <begin position="71"/>
        <end position="117"/>
    </location>
</feature>
<keyword evidence="4" id="KW-0446">Lipid-binding</keyword>
<evidence type="ECO:0000259" key="8">
    <source>
        <dbReference type="PROSITE" id="PS50866"/>
    </source>
</evidence>
<dbReference type="InterPro" id="IPR037239">
    <property type="entry name" value="OSBP_sf"/>
</dbReference>
<dbReference type="PANTHER" id="PTHR10972">
    <property type="entry name" value="OXYSTEROL-BINDING PROTEIN-RELATED"/>
    <property type="match status" value="1"/>
</dbReference>
<feature type="compositionally biased region" description="Acidic residues" evidence="6">
    <location>
        <begin position="436"/>
        <end position="472"/>
    </location>
</feature>
<feature type="region of interest" description="Disordered" evidence="6">
    <location>
        <begin position="436"/>
        <end position="473"/>
    </location>
</feature>
<sequence length="884" mass="99922">MEVVQVQPRDSYLHYIYVPTKGTAIRWSFTTKRNNISFGVYRRRGQAPLPSSSEIIFRAQQQLQQRQLSAPPGELLSGNKNNNISRQHPDDDESEYSIGSGTTSSGRPRAKSVASTKLKEQGLDEIIPIQHMNSSSTKIEGTHVVDEPGNYVLVFDNTFSRNKAKTLTFSVALVDSNVKAKLSAKPNHDMSGWLLKKKRKKMQGWAKRWFQLSPSGVLSYSTSPNSVTRGSIQIMLATISSNPDQRLIHIDSGTMLYHLKTLTTDDHDKWTAAFRAYRSGGNIEIQTDLPTAASMMEDFNSPNQQDNVEKGVKSATALRNSVIRLGDNIVVLRALLDQLSHVPQVKDLSQKISALNQQLEKDQKAIQINAEDQQKRWTAFRNSAPAGASTVSLVLPGDSEHGLDGSNRESIHRTMSARSSVSEQFFDAEDIILSGGDDDGSFGGEEEMEVNNEDSSDDDDEPEVNGNDENETLELSIAGDCVRRNRLPSHAVGDVGSALSVFRKNVGKDLSTISMPISMNEPLNMLQRACEDLEYCQVLDKAATLSDSMERLMHVAIFAVSSFASTQYRTGRKPFNPMMNETYENIRPDKGFRFIAEKVSHNPLIIAAHAEAKAYKYWQCTKIKSKFWGKSMEFMTEGVYNVTLTGHEDHYTYNKPSSWMRNMIAGEKYLETAGEMQITNHTTGEYATVAFKEGTGGGLFGVPSNRNDVIATFYDSKGKKCRRIVGKWSDKLSEEIDMNKRKLAVLWNANPPGIEDYTKYYGFTRYCVELNEITDLERDKLPVTDTRYRPDQRLYENGLADEADEEKQRIEQKQRDRRKEFEQKGVVWKPRWFTLEDDKYSDPLFIPPAEGQEPHNTGQSFQYTGQYWQARETGQWPNDIFELW</sequence>
<evidence type="ECO:0000256" key="1">
    <source>
        <dbReference type="ARBA" id="ARBA00008842"/>
    </source>
</evidence>
<dbReference type="GO" id="GO:0005829">
    <property type="term" value="C:cytosol"/>
    <property type="evidence" value="ECO:0007669"/>
    <property type="project" value="TreeGrafter"/>
</dbReference>
<dbReference type="InterPro" id="IPR001849">
    <property type="entry name" value="PH_domain"/>
</dbReference>
<dbReference type="SUPFAM" id="SSF101576">
    <property type="entry name" value="Supernatant protein factor (SPF), C-terminal domain"/>
    <property type="match status" value="1"/>
</dbReference>
<dbReference type="CDD" id="cd13289">
    <property type="entry name" value="PH_Osh3p_yeast"/>
    <property type="match status" value="1"/>
</dbReference>
<evidence type="ECO:0000313" key="9">
    <source>
        <dbReference type="EMBL" id="KAG2220041.1"/>
    </source>
</evidence>
<dbReference type="EMBL" id="JAEPRB010000154">
    <property type="protein sequence ID" value="KAG2220041.1"/>
    <property type="molecule type" value="Genomic_DNA"/>
</dbReference>
<dbReference type="SUPFAM" id="SSF50729">
    <property type="entry name" value="PH domain-like"/>
    <property type="match status" value="1"/>
</dbReference>
<organism evidence="9 10">
    <name type="scientific">Circinella minor</name>
    <dbReference type="NCBI Taxonomy" id="1195481"/>
    <lineage>
        <taxon>Eukaryota</taxon>
        <taxon>Fungi</taxon>
        <taxon>Fungi incertae sedis</taxon>
        <taxon>Mucoromycota</taxon>
        <taxon>Mucoromycotina</taxon>
        <taxon>Mucoromycetes</taxon>
        <taxon>Mucorales</taxon>
        <taxon>Lichtheimiaceae</taxon>
        <taxon>Circinella</taxon>
    </lineage>
</organism>
<dbReference type="FunFam" id="2.40.160.120:FF:000001">
    <property type="entry name" value="Oxysterol-binding protein"/>
    <property type="match status" value="1"/>
</dbReference>
<evidence type="ECO:0008006" key="11">
    <source>
        <dbReference type="Google" id="ProtNLM"/>
    </source>
</evidence>
<gene>
    <name evidence="9" type="ORF">INT45_012217</name>
</gene>
<dbReference type="GO" id="GO:0035621">
    <property type="term" value="P:ER to Golgi ceramide transport"/>
    <property type="evidence" value="ECO:0007669"/>
    <property type="project" value="TreeGrafter"/>
</dbReference>
<feature type="compositionally biased region" description="Basic and acidic residues" evidence="6">
    <location>
        <begin position="398"/>
        <end position="412"/>
    </location>
</feature>
<dbReference type="InterPro" id="IPR000648">
    <property type="entry name" value="Oxysterol-bd"/>
</dbReference>
<keyword evidence="5" id="KW-0175">Coiled coil</keyword>
<feature type="domain" description="GOLD" evidence="8">
    <location>
        <begin position="1"/>
        <end position="173"/>
    </location>
</feature>
<dbReference type="GO" id="GO:0034727">
    <property type="term" value="P:piecemeal microautophagy of the nucleus"/>
    <property type="evidence" value="ECO:0007669"/>
    <property type="project" value="TreeGrafter"/>
</dbReference>
<protein>
    <recommendedName>
        <fullName evidence="11">PH domain-containing protein</fullName>
    </recommendedName>
</protein>
<evidence type="ECO:0000259" key="7">
    <source>
        <dbReference type="PROSITE" id="PS50003"/>
    </source>
</evidence>
<dbReference type="GO" id="GO:0097038">
    <property type="term" value="C:perinuclear endoplasmic reticulum"/>
    <property type="evidence" value="ECO:0007669"/>
    <property type="project" value="TreeGrafter"/>
</dbReference>
<dbReference type="GO" id="GO:0030011">
    <property type="term" value="P:maintenance of cell polarity"/>
    <property type="evidence" value="ECO:0007669"/>
    <property type="project" value="TreeGrafter"/>
</dbReference>
<dbReference type="GO" id="GO:0120009">
    <property type="term" value="P:intermembrane lipid transfer"/>
    <property type="evidence" value="ECO:0007669"/>
    <property type="project" value="UniProtKB-ARBA"/>
</dbReference>
<dbReference type="InterPro" id="IPR036598">
    <property type="entry name" value="GOLD_dom_sf"/>
</dbReference>
<evidence type="ECO:0000256" key="5">
    <source>
        <dbReference type="SAM" id="Coils"/>
    </source>
</evidence>
<dbReference type="PROSITE" id="PS50866">
    <property type="entry name" value="GOLD"/>
    <property type="match status" value="1"/>
</dbReference>
<proteinExistence type="inferred from homology"/>
<evidence type="ECO:0000256" key="2">
    <source>
        <dbReference type="ARBA" id="ARBA00022448"/>
    </source>
</evidence>
<comment type="similarity">
    <text evidence="1">Belongs to the OSBP family.</text>
</comment>
<dbReference type="GO" id="GO:0006897">
    <property type="term" value="P:endocytosis"/>
    <property type="evidence" value="ECO:0007669"/>
    <property type="project" value="TreeGrafter"/>
</dbReference>
<dbReference type="GO" id="GO:0032934">
    <property type="term" value="F:sterol binding"/>
    <property type="evidence" value="ECO:0007669"/>
    <property type="project" value="TreeGrafter"/>
</dbReference>
<evidence type="ECO:0000256" key="6">
    <source>
        <dbReference type="SAM" id="MobiDB-lite"/>
    </source>
</evidence>
<keyword evidence="10" id="KW-1185">Reference proteome</keyword>
<accession>A0A8H7VEH6</accession>
<dbReference type="PANTHER" id="PTHR10972:SF203">
    <property type="entry name" value="OXYSTEROL-BINDING PROTEIN HOMOLOG 3"/>
    <property type="match status" value="1"/>
</dbReference>
<dbReference type="Gene3D" id="2.40.160.120">
    <property type="match status" value="1"/>
</dbReference>
<keyword evidence="3" id="KW-0445">Lipid transport</keyword>
<dbReference type="GO" id="GO:0006887">
    <property type="term" value="P:exocytosis"/>
    <property type="evidence" value="ECO:0007669"/>
    <property type="project" value="TreeGrafter"/>
</dbReference>
<dbReference type="InterPro" id="IPR041680">
    <property type="entry name" value="PH_8"/>
</dbReference>
<feature type="domain" description="PH" evidence="7">
    <location>
        <begin position="187"/>
        <end position="279"/>
    </location>
</feature>
<dbReference type="OrthoDB" id="1854502at2759"/>
<dbReference type="SMART" id="SM00233">
    <property type="entry name" value="PH"/>
    <property type="match status" value="1"/>
</dbReference>
<dbReference type="InterPro" id="IPR011993">
    <property type="entry name" value="PH-like_dom_sf"/>
</dbReference>
<dbReference type="Pfam" id="PF15409">
    <property type="entry name" value="PH_8"/>
    <property type="match status" value="1"/>
</dbReference>
<feature type="region of interest" description="Disordered" evidence="6">
    <location>
        <begin position="792"/>
        <end position="816"/>
    </location>
</feature>
<feature type="coiled-coil region" evidence="5">
    <location>
        <begin position="345"/>
        <end position="376"/>
    </location>
</feature>
<comment type="caution">
    <text evidence="9">The sequence shown here is derived from an EMBL/GenBank/DDBJ whole genome shotgun (WGS) entry which is preliminary data.</text>
</comment>
<dbReference type="Proteomes" id="UP000646827">
    <property type="component" value="Unassembled WGS sequence"/>
</dbReference>
<dbReference type="Gene3D" id="2.30.29.30">
    <property type="entry name" value="Pleckstrin-homology domain (PH domain)/Phosphotyrosine-binding domain (PTB)"/>
    <property type="match status" value="1"/>
</dbReference>
<dbReference type="InterPro" id="IPR009038">
    <property type="entry name" value="GOLD_dom"/>
</dbReference>
<feature type="region of interest" description="Disordered" evidence="6">
    <location>
        <begin position="395"/>
        <end position="419"/>
    </location>
</feature>
<feature type="compositionally biased region" description="Basic and acidic residues" evidence="6">
    <location>
        <begin position="806"/>
        <end position="816"/>
    </location>
</feature>
<dbReference type="Gene3D" id="2.60.120.680">
    <property type="entry name" value="GOLD domain"/>
    <property type="match status" value="1"/>
</dbReference>
<reference evidence="9 10" key="1">
    <citation type="submission" date="2020-12" db="EMBL/GenBank/DDBJ databases">
        <title>Metabolic potential, ecology and presence of endohyphal bacteria is reflected in genomic diversity of Mucoromycotina.</title>
        <authorList>
            <person name="Muszewska A."/>
            <person name="Okrasinska A."/>
            <person name="Steczkiewicz K."/>
            <person name="Drgas O."/>
            <person name="Orlowska M."/>
            <person name="Perlinska-Lenart U."/>
            <person name="Aleksandrzak-Piekarczyk T."/>
            <person name="Szatraj K."/>
            <person name="Zielenkiewicz U."/>
            <person name="Pilsyk S."/>
            <person name="Malc E."/>
            <person name="Mieczkowski P."/>
            <person name="Kruszewska J.S."/>
            <person name="Biernat P."/>
            <person name="Pawlowska J."/>
        </authorList>
    </citation>
    <scope>NUCLEOTIDE SEQUENCE [LARGE SCALE GENOMIC DNA]</scope>
    <source>
        <strain evidence="9 10">CBS 142.35</strain>
    </source>
</reference>
<dbReference type="SUPFAM" id="SSF144000">
    <property type="entry name" value="Oxysterol-binding protein-like"/>
    <property type="match status" value="1"/>
</dbReference>
<evidence type="ECO:0000313" key="10">
    <source>
        <dbReference type="Proteomes" id="UP000646827"/>
    </source>
</evidence>
<dbReference type="AlphaFoldDB" id="A0A8H7VEH6"/>